<evidence type="ECO:0000259" key="4">
    <source>
        <dbReference type="Pfam" id="PF13193"/>
    </source>
</evidence>
<dbReference type="InterPro" id="IPR025110">
    <property type="entry name" value="AMP-bd_C"/>
</dbReference>
<dbReference type="PANTHER" id="PTHR24096">
    <property type="entry name" value="LONG-CHAIN-FATTY-ACID--COA LIGASE"/>
    <property type="match status" value="1"/>
</dbReference>
<evidence type="ECO:0000256" key="2">
    <source>
        <dbReference type="ARBA" id="ARBA00023140"/>
    </source>
</evidence>
<comment type="caution">
    <text evidence="5">The sequence shown here is derived from an EMBL/GenBank/DDBJ whole genome shotgun (WGS) entry which is preliminary data.</text>
</comment>
<name>A0A8S1HZX3_9PELO</name>
<dbReference type="Gene3D" id="3.40.50.12780">
    <property type="entry name" value="N-terminal domain of ligase-like"/>
    <property type="match status" value="1"/>
</dbReference>
<dbReference type="PANTHER" id="PTHR24096:SF381">
    <property type="entry name" value="4-COUMARATE--COA LIGASE 1-LIKE"/>
    <property type="match status" value="1"/>
</dbReference>
<keyword evidence="2" id="KW-0576">Peroxisome</keyword>
<evidence type="ECO:0000256" key="1">
    <source>
        <dbReference type="ARBA" id="ARBA00004275"/>
    </source>
</evidence>
<reference evidence="5" key="1">
    <citation type="submission" date="2020-10" db="EMBL/GenBank/DDBJ databases">
        <authorList>
            <person name="Kikuchi T."/>
        </authorList>
    </citation>
    <scope>NUCLEOTIDE SEQUENCE</scope>
    <source>
        <strain evidence="5">NKZ352</strain>
    </source>
</reference>
<feature type="domain" description="AMP-dependent synthetase/ligase" evidence="3">
    <location>
        <begin position="25"/>
        <end position="387"/>
    </location>
</feature>
<dbReference type="InterPro" id="IPR000873">
    <property type="entry name" value="AMP-dep_synth/lig_dom"/>
</dbReference>
<proteinExistence type="predicted"/>
<dbReference type="OrthoDB" id="10253869at2759"/>
<dbReference type="GO" id="GO:0005777">
    <property type="term" value="C:peroxisome"/>
    <property type="evidence" value="ECO:0007669"/>
    <property type="project" value="UniProtKB-SubCell"/>
</dbReference>
<dbReference type="Proteomes" id="UP000835052">
    <property type="component" value="Unassembled WGS sequence"/>
</dbReference>
<dbReference type="SUPFAM" id="SSF56801">
    <property type="entry name" value="Acetyl-CoA synthetase-like"/>
    <property type="match status" value="1"/>
</dbReference>
<evidence type="ECO:0000313" key="6">
    <source>
        <dbReference type="Proteomes" id="UP000835052"/>
    </source>
</evidence>
<sequence>MRLVSRLPELEIPNKTFHDYIFDEFAKYGDNVAMISNDTKMQYTYHDLMERAKYIARALVYLGVEKGEVVLLVMDNSPECIYIPLGISMAGAAVQVTSPKLQAGEMRFPVEQSESRFVFSDPLGLKEITKLMRTLDREHRIVCTGAREYAEGYPILADLEYAVNQIRPFPTIDPQRDMVYLPFSSGIHGKRKGILTTHEVMVAKTVIAQNKDHYHQFAKGDYTVTMLPFHKQMGFEAMLIALLNGVTVITEKNFCVHTMLTLVQRYKVRSVHLTPMIMGMMAFESQNHEYEIDSLEWVVSGSEAISEELFDEFQEAFPSAKNVVQTYGMTEVGLITRSDPLQKYSTSCGHLAANLELKVVDICTGDELGPNQKGQIFVKGLAACSPYLNNHEATVEHFLEGWRKTGDIGYFDENEELYIVDKVKEMIKVFGYQVIPSEIETLIMTHPAVAEAAVVAITNDVSGERPVAFVVLKPDHQVNADEIKDYVNKRVIRYKHLVQVNIAQTLPRSACGTLLRRLLAEAAVLSVACLSDIEKSVIAYPHCAE</sequence>
<dbReference type="EMBL" id="CAJGYM010000171">
    <property type="protein sequence ID" value="CAD6199376.1"/>
    <property type="molecule type" value="Genomic_DNA"/>
</dbReference>
<evidence type="ECO:0000313" key="5">
    <source>
        <dbReference type="EMBL" id="CAD6199376.1"/>
    </source>
</evidence>
<dbReference type="Pfam" id="PF00501">
    <property type="entry name" value="AMP-binding"/>
    <property type="match status" value="1"/>
</dbReference>
<accession>A0A8S1HZX3</accession>
<keyword evidence="6" id="KW-1185">Reference proteome</keyword>
<dbReference type="InterPro" id="IPR042099">
    <property type="entry name" value="ANL_N_sf"/>
</dbReference>
<dbReference type="Pfam" id="PF13193">
    <property type="entry name" value="AMP-binding_C"/>
    <property type="match status" value="1"/>
</dbReference>
<feature type="domain" description="AMP-binding enzyme C-terminal" evidence="4">
    <location>
        <begin position="438"/>
        <end position="512"/>
    </location>
</feature>
<dbReference type="GO" id="GO:0016405">
    <property type="term" value="F:CoA-ligase activity"/>
    <property type="evidence" value="ECO:0007669"/>
    <property type="project" value="TreeGrafter"/>
</dbReference>
<dbReference type="AlphaFoldDB" id="A0A8S1HZX3"/>
<comment type="subcellular location">
    <subcellularLocation>
        <location evidence="1">Peroxisome</location>
    </subcellularLocation>
</comment>
<organism evidence="5 6">
    <name type="scientific">Caenorhabditis auriculariae</name>
    <dbReference type="NCBI Taxonomy" id="2777116"/>
    <lineage>
        <taxon>Eukaryota</taxon>
        <taxon>Metazoa</taxon>
        <taxon>Ecdysozoa</taxon>
        <taxon>Nematoda</taxon>
        <taxon>Chromadorea</taxon>
        <taxon>Rhabditida</taxon>
        <taxon>Rhabditina</taxon>
        <taxon>Rhabditomorpha</taxon>
        <taxon>Rhabditoidea</taxon>
        <taxon>Rhabditidae</taxon>
        <taxon>Peloderinae</taxon>
        <taxon>Caenorhabditis</taxon>
    </lineage>
</organism>
<evidence type="ECO:0000259" key="3">
    <source>
        <dbReference type="Pfam" id="PF00501"/>
    </source>
</evidence>
<gene>
    <name evidence="5" type="ORF">CAUJ_LOCUS15279</name>
</gene>
<protein>
    <submittedName>
        <fullName evidence="5">Uncharacterized protein</fullName>
    </submittedName>
</protein>
<dbReference type="Gene3D" id="3.30.300.30">
    <property type="match status" value="1"/>
</dbReference>
<dbReference type="InterPro" id="IPR045851">
    <property type="entry name" value="AMP-bd_C_sf"/>
</dbReference>